<evidence type="ECO:0000256" key="1">
    <source>
        <dbReference type="SAM" id="MobiDB-lite"/>
    </source>
</evidence>
<dbReference type="Proteomes" id="UP000319498">
    <property type="component" value="Unassembled WGS sequence"/>
</dbReference>
<feature type="region of interest" description="Disordered" evidence="1">
    <location>
        <begin position="90"/>
        <end position="114"/>
    </location>
</feature>
<gene>
    <name evidence="2" type="ORF">BFO01nite_25640</name>
</gene>
<dbReference type="EMBL" id="BJOL01000014">
    <property type="protein sequence ID" value="GED58432.1"/>
    <property type="molecule type" value="Genomic_DNA"/>
</dbReference>
<dbReference type="GeneID" id="87589135"/>
<evidence type="ECO:0000313" key="3">
    <source>
        <dbReference type="Proteomes" id="UP000319498"/>
    </source>
</evidence>
<keyword evidence="3" id="KW-1185">Reference proteome</keyword>
<proteinExistence type="predicted"/>
<name>A0ABQ0T6D7_9BACL</name>
<accession>A0ABQ0T6D7</accession>
<dbReference type="RefSeq" id="WP_141336873.1">
    <property type="nucleotide sequence ID" value="NZ_BJOL01000014.1"/>
</dbReference>
<reference evidence="2 3" key="1">
    <citation type="submission" date="2019-06" db="EMBL/GenBank/DDBJ databases">
        <title>Whole genome shotgun sequence of Brevibacillus formosus NBRC 15716.</title>
        <authorList>
            <person name="Hosoyama A."/>
            <person name="Uohara A."/>
            <person name="Ohji S."/>
            <person name="Ichikawa N."/>
        </authorList>
    </citation>
    <scope>NUCLEOTIDE SEQUENCE [LARGE SCALE GENOMIC DNA]</scope>
    <source>
        <strain evidence="2 3">NBRC 15716</strain>
    </source>
</reference>
<sequence length="114" mass="13323">MTTDSFQSALLAEAQRLQTLVNDDERLRTEFPRESRFIASTFQDREDEFRKLWQSRETAGRERLLLRSLPFYRAGFTHINDNPTWCSPVQERGVNRGQTRRNTPGGPETLQAYS</sequence>
<protein>
    <submittedName>
        <fullName evidence="2">Uncharacterized protein</fullName>
    </submittedName>
</protein>
<evidence type="ECO:0000313" key="2">
    <source>
        <dbReference type="EMBL" id="GED58432.1"/>
    </source>
</evidence>
<comment type="caution">
    <text evidence="2">The sequence shown here is derived from an EMBL/GenBank/DDBJ whole genome shotgun (WGS) entry which is preliminary data.</text>
</comment>
<organism evidence="2 3">
    <name type="scientific">Brevibacillus formosus</name>
    <dbReference type="NCBI Taxonomy" id="54913"/>
    <lineage>
        <taxon>Bacteria</taxon>
        <taxon>Bacillati</taxon>
        <taxon>Bacillota</taxon>
        <taxon>Bacilli</taxon>
        <taxon>Bacillales</taxon>
        <taxon>Paenibacillaceae</taxon>
        <taxon>Brevibacillus</taxon>
    </lineage>
</organism>